<dbReference type="GO" id="GO:0005634">
    <property type="term" value="C:nucleus"/>
    <property type="evidence" value="ECO:0007669"/>
    <property type="project" value="UniProtKB-SubCell"/>
</dbReference>
<dbReference type="Proteomes" id="UP000678499">
    <property type="component" value="Unassembled WGS sequence"/>
</dbReference>
<organism evidence="6">
    <name type="scientific">Notodromas monacha</name>
    <dbReference type="NCBI Taxonomy" id="399045"/>
    <lineage>
        <taxon>Eukaryota</taxon>
        <taxon>Metazoa</taxon>
        <taxon>Ecdysozoa</taxon>
        <taxon>Arthropoda</taxon>
        <taxon>Crustacea</taxon>
        <taxon>Oligostraca</taxon>
        <taxon>Ostracoda</taxon>
        <taxon>Podocopa</taxon>
        <taxon>Podocopida</taxon>
        <taxon>Cypridocopina</taxon>
        <taxon>Cypridoidea</taxon>
        <taxon>Cyprididae</taxon>
        <taxon>Notodromas</taxon>
    </lineage>
</organism>
<dbReference type="InterPro" id="IPR055129">
    <property type="entry name" value="YEATS_dom"/>
</dbReference>
<dbReference type="Pfam" id="PF03366">
    <property type="entry name" value="YEATS"/>
    <property type="match status" value="1"/>
</dbReference>
<evidence type="ECO:0000256" key="4">
    <source>
        <dbReference type="PROSITE-ProRule" id="PRU00376"/>
    </source>
</evidence>
<gene>
    <name evidence="6" type="ORF">NMOB1V02_LOCUS2852</name>
</gene>
<dbReference type="PROSITE" id="PS51037">
    <property type="entry name" value="YEATS"/>
    <property type="match status" value="1"/>
</dbReference>
<dbReference type="Gene3D" id="2.60.40.1970">
    <property type="entry name" value="YEATS domain"/>
    <property type="match status" value="1"/>
</dbReference>
<evidence type="ECO:0000256" key="2">
    <source>
        <dbReference type="ARBA" id="ARBA00023163"/>
    </source>
</evidence>
<protein>
    <recommendedName>
        <fullName evidence="5">YEATS domain-containing protein</fullName>
    </recommendedName>
</protein>
<evidence type="ECO:0000259" key="5">
    <source>
        <dbReference type="PROSITE" id="PS51037"/>
    </source>
</evidence>
<dbReference type="PANTHER" id="PTHR47573">
    <property type="entry name" value="PROTEIN AF-9 HOMOLOG"/>
    <property type="match status" value="1"/>
</dbReference>
<accession>A0A7R9BI76</accession>
<comment type="subcellular location">
    <subcellularLocation>
        <location evidence="4">Nucleus</location>
    </subcellularLocation>
</comment>
<dbReference type="AlphaFoldDB" id="A0A7R9BI76"/>
<evidence type="ECO:0000256" key="3">
    <source>
        <dbReference type="ARBA" id="ARBA00023242"/>
    </source>
</evidence>
<dbReference type="CDD" id="cd16909">
    <property type="entry name" value="YEATS_GAS41_like"/>
    <property type="match status" value="1"/>
</dbReference>
<feature type="domain" description="YEATS" evidence="5">
    <location>
        <begin position="3"/>
        <end position="148"/>
    </location>
</feature>
<name>A0A7R9BI76_9CRUS</name>
<proteinExistence type="predicted"/>
<sequence>MEGVKKEVIVKPIVYGNVSTNFGKKREDKGHTHQWTVYVRPYSNEDMSVWVKKVQFTLHETFENRIRQITQPPYEVTETGWGEFDILITLFFNDPDCEDFVTLSHHVKLFPGKQDVIIKAKNLLVSEVYDEIVFTNPSPMMGQILRSTRPLVLGNYAHETDFDEQKLKQLKAFEEAQIRIDKELREWKLRRKQTGEAIDTENCVRNGIVEEQMKALDFYETLVCVHSARS</sequence>
<dbReference type="GO" id="GO:0006355">
    <property type="term" value="P:regulation of DNA-templated transcription"/>
    <property type="evidence" value="ECO:0007669"/>
    <property type="project" value="InterPro"/>
</dbReference>
<evidence type="ECO:0000313" key="6">
    <source>
        <dbReference type="EMBL" id="CAD7275045.1"/>
    </source>
</evidence>
<dbReference type="EMBL" id="OA882384">
    <property type="protein sequence ID" value="CAD7275045.1"/>
    <property type="molecule type" value="Genomic_DNA"/>
</dbReference>
<reference evidence="6" key="1">
    <citation type="submission" date="2020-11" db="EMBL/GenBank/DDBJ databases">
        <authorList>
            <person name="Tran Van P."/>
        </authorList>
    </citation>
    <scope>NUCLEOTIDE SEQUENCE</scope>
</reference>
<dbReference type="PANTHER" id="PTHR47573:SF1">
    <property type="entry name" value="PROTEIN AF-9 HOMOLOG"/>
    <property type="match status" value="1"/>
</dbReference>
<evidence type="ECO:0000256" key="1">
    <source>
        <dbReference type="ARBA" id="ARBA00023015"/>
    </source>
</evidence>
<keyword evidence="7" id="KW-1185">Reference proteome</keyword>
<keyword evidence="1" id="KW-0805">Transcription regulation</keyword>
<dbReference type="InterPro" id="IPR005033">
    <property type="entry name" value="YEATS"/>
</dbReference>
<dbReference type="EMBL" id="CAJPEX010000347">
    <property type="protein sequence ID" value="CAG0915197.1"/>
    <property type="molecule type" value="Genomic_DNA"/>
</dbReference>
<evidence type="ECO:0000313" key="7">
    <source>
        <dbReference type="Proteomes" id="UP000678499"/>
    </source>
</evidence>
<keyword evidence="3 4" id="KW-0539">Nucleus</keyword>
<dbReference type="OrthoDB" id="16041at2759"/>
<keyword evidence="2" id="KW-0804">Transcription</keyword>
<dbReference type="InterPro" id="IPR038704">
    <property type="entry name" value="YEAST_sf"/>
</dbReference>